<evidence type="ECO:0000256" key="6">
    <source>
        <dbReference type="RuleBase" id="RU361145"/>
    </source>
</evidence>
<dbReference type="Pfam" id="PF00210">
    <property type="entry name" value="Ferritin"/>
    <property type="match status" value="1"/>
</dbReference>
<evidence type="ECO:0000259" key="7">
    <source>
        <dbReference type="PROSITE" id="PS50905"/>
    </source>
</evidence>
<evidence type="ECO:0000313" key="8">
    <source>
        <dbReference type="EMBL" id="KAF7987531.1"/>
    </source>
</evidence>
<dbReference type="CDD" id="cd01056">
    <property type="entry name" value="Euk_Ferritin"/>
    <property type="match status" value="1"/>
</dbReference>
<dbReference type="EC" id="1.16.3.1" evidence="6"/>
<feature type="binding site" evidence="5">
    <location>
        <position position="61"/>
    </location>
    <ligand>
        <name>Fe cation</name>
        <dbReference type="ChEBI" id="CHEBI:24875"/>
        <label>1</label>
    </ligand>
</feature>
<dbReference type="EMBL" id="JACMRX010000006">
    <property type="protein sequence ID" value="KAF7987531.1"/>
    <property type="molecule type" value="Genomic_DNA"/>
</dbReference>
<feature type="binding site" evidence="5">
    <location>
        <position position="137"/>
    </location>
    <ligand>
        <name>Fe cation</name>
        <dbReference type="ChEBI" id="CHEBI:24875"/>
        <label>1</label>
    </ligand>
</feature>
<protein>
    <recommendedName>
        <fullName evidence="6">Ferritin</fullName>
        <ecNumber evidence="6">1.16.3.1</ecNumber>
    </recommendedName>
</protein>
<evidence type="ECO:0000256" key="4">
    <source>
        <dbReference type="ARBA" id="ARBA00023004"/>
    </source>
</evidence>
<dbReference type="PROSITE" id="PS50905">
    <property type="entry name" value="FERRITIN_LIKE"/>
    <property type="match status" value="1"/>
</dbReference>
<dbReference type="GO" id="GO:0004322">
    <property type="term" value="F:ferroxidase activity"/>
    <property type="evidence" value="ECO:0007669"/>
    <property type="project" value="UniProtKB-EC"/>
</dbReference>
<dbReference type="Gene3D" id="1.20.1260.10">
    <property type="match status" value="1"/>
</dbReference>
<comment type="similarity">
    <text evidence="1 6">Belongs to the ferritin family.</text>
</comment>
<comment type="function">
    <text evidence="6">Stores iron in a soluble, non-toxic, readily available form. Important for iron homeostasis. Iron is taken up in the ferrous form and deposited as ferric hydroxides after oxidation.</text>
</comment>
<dbReference type="InterPro" id="IPR001519">
    <property type="entry name" value="Ferritin"/>
</dbReference>
<keyword evidence="4 5" id="KW-0408">Iron</keyword>
<sequence>MSLVRQNFHEQCETGINKQINLELYSSYVYLSMASYFARSDVALPGLHDYFKKSSDEEREHAMKLITYQNKRGGTVVFKDVKAPEQTTWATAKEAMSAALDLEKIVNTSLLELHGLASTHNDAHFEDFLESEFLPEQVESIKELADHITNLERVGEGLGVYMFDKHINE</sequence>
<dbReference type="OrthoDB" id="186462at2759"/>
<dbReference type="PANTHER" id="PTHR11431">
    <property type="entry name" value="FERRITIN"/>
    <property type="match status" value="1"/>
</dbReference>
<dbReference type="GO" id="GO:0006879">
    <property type="term" value="P:intracellular iron ion homeostasis"/>
    <property type="evidence" value="ECO:0007669"/>
    <property type="project" value="UniProtKB-KW"/>
</dbReference>
<feature type="binding site" evidence="5">
    <location>
        <position position="58"/>
    </location>
    <ligand>
        <name>Fe cation</name>
        <dbReference type="ChEBI" id="CHEBI:24875"/>
        <label>1</label>
    </ligand>
</feature>
<dbReference type="AlphaFoldDB" id="A0A834XK89"/>
<dbReference type="InterPro" id="IPR012347">
    <property type="entry name" value="Ferritin-like"/>
</dbReference>
<dbReference type="Proteomes" id="UP000639338">
    <property type="component" value="Unassembled WGS sequence"/>
</dbReference>
<comment type="catalytic activity">
    <reaction evidence="6">
        <text>4 Fe(2+) + O2 + 4 H(+) = 4 Fe(3+) + 2 H2O</text>
        <dbReference type="Rhea" id="RHEA:11148"/>
        <dbReference type="ChEBI" id="CHEBI:15377"/>
        <dbReference type="ChEBI" id="CHEBI:15378"/>
        <dbReference type="ChEBI" id="CHEBI:15379"/>
        <dbReference type="ChEBI" id="CHEBI:29033"/>
        <dbReference type="ChEBI" id="CHEBI:29034"/>
        <dbReference type="EC" id="1.16.3.1"/>
    </reaction>
</comment>
<keyword evidence="2 6" id="KW-0409">Iron storage</keyword>
<feature type="binding site" evidence="5">
    <location>
        <position position="23"/>
    </location>
    <ligand>
        <name>Fe cation</name>
        <dbReference type="ChEBI" id="CHEBI:24875"/>
        <label>1</label>
    </ligand>
</feature>
<comment type="caution">
    <text evidence="8">The sequence shown here is derived from an EMBL/GenBank/DDBJ whole genome shotgun (WGS) entry which is preliminary data.</text>
</comment>
<dbReference type="GO" id="GO:0005737">
    <property type="term" value="C:cytoplasm"/>
    <property type="evidence" value="ECO:0007669"/>
    <property type="project" value="TreeGrafter"/>
</dbReference>
<keyword evidence="3 5" id="KW-0479">Metal-binding</keyword>
<evidence type="ECO:0000256" key="3">
    <source>
        <dbReference type="ARBA" id="ARBA00022723"/>
    </source>
</evidence>
<dbReference type="SUPFAM" id="SSF47240">
    <property type="entry name" value="Ferritin-like"/>
    <property type="match status" value="1"/>
</dbReference>
<evidence type="ECO:0000256" key="1">
    <source>
        <dbReference type="ARBA" id="ARBA00007513"/>
    </source>
</evidence>
<proteinExistence type="inferred from homology"/>
<evidence type="ECO:0000256" key="5">
    <source>
        <dbReference type="PIRSR" id="PIRSR601519-1"/>
    </source>
</evidence>
<gene>
    <name evidence="8" type="ORF">HCN44_003293</name>
</gene>
<dbReference type="InterPro" id="IPR009078">
    <property type="entry name" value="Ferritin-like_SF"/>
</dbReference>
<dbReference type="PANTHER" id="PTHR11431:SF75">
    <property type="entry name" value="FERRITIN"/>
    <property type="match status" value="1"/>
</dbReference>
<accession>A0A834XK89</accession>
<dbReference type="InterPro" id="IPR009040">
    <property type="entry name" value="Ferritin-like_diiron"/>
</dbReference>
<feature type="binding site" evidence="5">
    <location>
        <position position="103"/>
    </location>
    <ligand>
        <name>Fe cation</name>
        <dbReference type="ChEBI" id="CHEBI:24875"/>
        <label>1</label>
    </ligand>
</feature>
<feature type="domain" description="Ferritin-like diiron" evidence="7">
    <location>
        <begin position="6"/>
        <end position="155"/>
    </location>
</feature>
<evidence type="ECO:0000313" key="9">
    <source>
        <dbReference type="Proteomes" id="UP000639338"/>
    </source>
</evidence>
<name>A0A834XK89_APHGI</name>
<dbReference type="FunFam" id="1.20.1260.10:FF:000002">
    <property type="entry name" value="Ferritin, mitochondrial"/>
    <property type="match status" value="1"/>
</dbReference>
<reference evidence="8 9" key="1">
    <citation type="submission" date="2020-08" db="EMBL/GenBank/DDBJ databases">
        <title>Aphidius gifuensis genome sequencing and assembly.</title>
        <authorList>
            <person name="Du Z."/>
        </authorList>
    </citation>
    <scope>NUCLEOTIDE SEQUENCE [LARGE SCALE GENOMIC DNA]</scope>
    <source>
        <strain evidence="8">YNYX2018</strain>
        <tissue evidence="8">Adults</tissue>
    </source>
</reference>
<dbReference type="GO" id="GO:0008199">
    <property type="term" value="F:ferric iron binding"/>
    <property type="evidence" value="ECO:0007669"/>
    <property type="project" value="InterPro"/>
</dbReference>
<organism evidence="8 9">
    <name type="scientific">Aphidius gifuensis</name>
    <name type="common">Parasitoid wasp</name>
    <dbReference type="NCBI Taxonomy" id="684658"/>
    <lineage>
        <taxon>Eukaryota</taxon>
        <taxon>Metazoa</taxon>
        <taxon>Ecdysozoa</taxon>
        <taxon>Arthropoda</taxon>
        <taxon>Hexapoda</taxon>
        <taxon>Insecta</taxon>
        <taxon>Pterygota</taxon>
        <taxon>Neoptera</taxon>
        <taxon>Endopterygota</taxon>
        <taxon>Hymenoptera</taxon>
        <taxon>Apocrita</taxon>
        <taxon>Ichneumonoidea</taxon>
        <taxon>Braconidae</taxon>
        <taxon>Aphidiinae</taxon>
        <taxon>Aphidius</taxon>
    </lineage>
</organism>
<evidence type="ECO:0000256" key="2">
    <source>
        <dbReference type="ARBA" id="ARBA00022434"/>
    </source>
</evidence>
<dbReference type="GO" id="GO:0008198">
    <property type="term" value="F:ferrous iron binding"/>
    <property type="evidence" value="ECO:0007669"/>
    <property type="project" value="TreeGrafter"/>
</dbReference>
<keyword evidence="6" id="KW-0560">Oxidoreductase</keyword>
<dbReference type="InterPro" id="IPR008331">
    <property type="entry name" value="Ferritin_DPS_dom"/>
</dbReference>
<dbReference type="GO" id="GO:0006826">
    <property type="term" value="P:iron ion transport"/>
    <property type="evidence" value="ECO:0007669"/>
    <property type="project" value="InterPro"/>
</dbReference>
<keyword evidence="9" id="KW-1185">Reference proteome</keyword>